<comment type="caution">
    <text evidence="1">The sequence shown here is derived from an EMBL/GenBank/DDBJ whole genome shotgun (WGS) entry which is preliminary data.</text>
</comment>
<accession>A0AAX6E2W0</accession>
<name>A0AAX6E2W0_IRIPA</name>
<dbReference type="AlphaFoldDB" id="A0AAX6E2W0"/>
<gene>
    <name evidence="1" type="ORF">M6B38_213120</name>
    <name evidence="2" type="ORF">M6B38_306925</name>
</gene>
<keyword evidence="3" id="KW-1185">Reference proteome</keyword>
<dbReference type="Proteomes" id="UP001140949">
    <property type="component" value="Unassembled WGS sequence"/>
</dbReference>
<sequence>MVWVSGCGLVVTFGDGGWTGEEKVMAATKETGWWCR</sequence>
<dbReference type="EMBL" id="JANAVB010040317">
    <property type="protein sequence ID" value="KAJ6798300.1"/>
    <property type="molecule type" value="Genomic_DNA"/>
</dbReference>
<evidence type="ECO:0000313" key="1">
    <source>
        <dbReference type="EMBL" id="KAJ6798300.1"/>
    </source>
</evidence>
<evidence type="ECO:0000313" key="2">
    <source>
        <dbReference type="EMBL" id="KAJ6841334.1"/>
    </source>
</evidence>
<organism evidence="1 3">
    <name type="scientific">Iris pallida</name>
    <name type="common">Sweet iris</name>
    <dbReference type="NCBI Taxonomy" id="29817"/>
    <lineage>
        <taxon>Eukaryota</taxon>
        <taxon>Viridiplantae</taxon>
        <taxon>Streptophyta</taxon>
        <taxon>Embryophyta</taxon>
        <taxon>Tracheophyta</taxon>
        <taxon>Spermatophyta</taxon>
        <taxon>Magnoliopsida</taxon>
        <taxon>Liliopsida</taxon>
        <taxon>Asparagales</taxon>
        <taxon>Iridaceae</taxon>
        <taxon>Iridoideae</taxon>
        <taxon>Irideae</taxon>
        <taxon>Iris</taxon>
    </lineage>
</organism>
<dbReference type="EMBL" id="JANAVB010008794">
    <property type="protein sequence ID" value="KAJ6841334.1"/>
    <property type="molecule type" value="Genomic_DNA"/>
</dbReference>
<proteinExistence type="predicted"/>
<reference evidence="1" key="2">
    <citation type="submission" date="2023-04" db="EMBL/GenBank/DDBJ databases">
        <authorList>
            <person name="Bruccoleri R.E."/>
            <person name="Oakeley E.J."/>
            <person name="Faust A.-M."/>
            <person name="Dessus-Babus S."/>
            <person name="Altorfer M."/>
            <person name="Burckhardt D."/>
            <person name="Oertli M."/>
            <person name="Naumann U."/>
            <person name="Petersen F."/>
            <person name="Wong J."/>
        </authorList>
    </citation>
    <scope>NUCLEOTIDE SEQUENCE</scope>
    <source>
        <strain evidence="1">GSM-AAB239-AS_SAM_17_03QT</strain>
        <tissue evidence="1">Leaf</tissue>
    </source>
</reference>
<protein>
    <submittedName>
        <fullName evidence="1">Formin-like protein 3 isoform X1</fullName>
    </submittedName>
</protein>
<reference evidence="1" key="1">
    <citation type="journal article" date="2023" name="GigaByte">
        <title>Genome assembly of the bearded iris, Iris pallida Lam.</title>
        <authorList>
            <person name="Bruccoleri R.E."/>
            <person name="Oakeley E.J."/>
            <person name="Faust A.M.E."/>
            <person name="Altorfer M."/>
            <person name="Dessus-Babus S."/>
            <person name="Burckhardt D."/>
            <person name="Oertli M."/>
            <person name="Naumann U."/>
            <person name="Petersen F."/>
            <person name="Wong J."/>
        </authorList>
    </citation>
    <scope>NUCLEOTIDE SEQUENCE</scope>
    <source>
        <strain evidence="1">GSM-AAB239-AS_SAM_17_03QT</strain>
    </source>
</reference>
<evidence type="ECO:0000313" key="3">
    <source>
        <dbReference type="Proteomes" id="UP001140949"/>
    </source>
</evidence>